<proteinExistence type="predicted"/>
<name>A0ABP3IR38_9ACTN</name>
<keyword evidence="2" id="KW-1185">Reference proteome</keyword>
<evidence type="ECO:0000313" key="1">
    <source>
        <dbReference type="EMBL" id="GAA0418324.1"/>
    </source>
</evidence>
<dbReference type="RefSeq" id="WP_344027122.1">
    <property type="nucleotide sequence ID" value="NZ_BAAABX010000048.1"/>
</dbReference>
<sequence length="268" mass="29709">MDMADMGAIAALLSVPVAFASAWWSKRGAERAADAALTAGRHQAVASLAAVQVQAQNQREQRRRAQLGDVAAEFLRATDSMIRTVKQLPDVEQQQRKLRLLEYATAVEDAYAPLELMAPPDLLSAAEHLRERCQYLEKVAVDRAVLRFAIAALERRWCPRDAETCEDDRHNAAHLAWDFLVGWANKEEEERWNDRDLLDFCLRDSGILTGTQVDQTLALADECPSTWNQLIGGWIRDPLIESAESARDAFVTAARTAAPPNGFASNPG</sequence>
<dbReference type="EMBL" id="BAAABX010000048">
    <property type="protein sequence ID" value="GAA0418324.1"/>
    <property type="molecule type" value="Genomic_DNA"/>
</dbReference>
<reference evidence="2" key="1">
    <citation type="journal article" date="2019" name="Int. J. Syst. Evol. Microbiol.">
        <title>The Global Catalogue of Microorganisms (GCM) 10K type strain sequencing project: providing services to taxonomists for standard genome sequencing and annotation.</title>
        <authorList>
            <consortium name="The Broad Institute Genomics Platform"/>
            <consortium name="The Broad Institute Genome Sequencing Center for Infectious Disease"/>
            <person name="Wu L."/>
            <person name="Ma J."/>
        </authorList>
    </citation>
    <scope>NUCLEOTIDE SEQUENCE [LARGE SCALE GENOMIC DNA]</scope>
    <source>
        <strain evidence="2">JCM 4788</strain>
    </source>
</reference>
<protein>
    <submittedName>
        <fullName evidence="1">Uncharacterized protein</fullName>
    </submittedName>
</protein>
<comment type="caution">
    <text evidence="1">The sequence shown here is derived from an EMBL/GenBank/DDBJ whole genome shotgun (WGS) entry which is preliminary data.</text>
</comment>
<dbReference type="Proteomes" id="UP001500879">
    <property type="component" value="Unassembled WGS sequence"/>
</dbReference>
<evidence type="ECO:0000313" key="2">
    <source>
        <dbReference type="Proteomes" id="UP001500879"/>
    </source>
</evidence>
<accession>A0ABP3IR38</accession>
<gene>
    <name evidence="1" type="ORF">GCM10010357_44580</name>
</gene>
<organism evidence="1 2">
    <name type="scientific">Streptomyces luteireticuli</name>
    <dbReference type="NCBI Taxonomy" id="173858"/>
    <lineage>
        <taxon>Bacteria</taxon>
        <taxon>Bacillati</taxon>
        <taxon>Actinomycetota</taxon>
        <taxon>Actinomycetes</taxon>
        <taxon>Kitasatosporales</taxon>
        <taxon>Streptomycetaceae</taxon>
        <taxon>Streptomyces</taxon>
    </lineage>
</organism>